<keyword evidence="3" id="KW-0548">Nucleotidyltransferase</keyword>
<evidence type="ECO:0000313" key="7">
    <source>
        <dbReference type="EMBL" id="KQC86912.1"/>
    </source>
</evidence>
<accession>A0AAW3JVJ7</accession>
<evidence type="ECO:0000256" key="4">
    <source>
        <dbReference type="ARBA" id="ARBA00022763"/>
    </source>
</evidence>
<comment type="caution">
    <text evidence="7">The sequence shown here is derived from an EMBL/GenBank/DDBJ whole genome shotgun (WGS) entry which is preliminary data.</text>
</comment>
<evidence type="ECO:0000256" key="5">
    <source>
        <dbReference type="ARBA" id="ARBA00022932"/>
    </source>
</evidence>
<dbReference type="GO" id="GO:0009432">
    <property type="term" value="P:SOS response"/>
    <property type="evidence" value="ECO:0007669"/>
    <property type="project" value="TreeGrafter"/>
</dbReference>
<dbReference type="PROSITE" id="PS50173">
    <property type="entry name" value="UMUC"/>
    <property type="match status" value="1"/>
</dbReference>
<dbReference type="GO" id="GO:0006281">
    <property type="term" value="P:DNA repair"/>
    <property type="evidence" value="ECO:0007669"/>
    <property type="project" value="InterPro"/>
</dbReference>
<dbReference type="InterPro" id="IPR050116">
    <property type="entry name" value="DNA_polymerase-Y"/>
</dbReference>
<keyword evidence="8" id="KW-1185">Reference proteome</keyword>
<organism evidence="7 8">
    <name type="scientific">Butyribacter intestini</name>
    <dbReference type="NCBI Taxonomy" id="1703332"/>
    <lineage>
        <taxon>Bacteria</taxon>
        <taxon>Bacillati</taxon>
        <taxon>Bacillota</taxon>
        <taxon>Clostridia</taxon>
        <taxon>Lachnospirales</taxon>
        <taxon>Lachnospiraceae</taxon>
        <taxon>Butyribacter</taxon>
    </lineage>
</organism>
<dbReference type="EMBL" id="LLKB01000001">
    <property type="protein sequence ID" value="KQC86912.1"/>
    <property type="molecule type" value="Genomic_DNA"/>
</dbReference>
<dbReference type="Gene3D" id="3.30.70.270">
    <property type="match status" value="1"/>
</dbReference>
<evidence type="ECO:0000256" key="2">
    <source>
        <dbReference type="ARBA" id="ARBA00022457"/>
    </source>
</evidence>
<proteinExistence type="inferred from homology"/>
<dbReference type="PANTHER" id="PTHR11076:SF35">
    <property type="entry name" value="DNA REPAIR PROTEIN HOMOLOG YOBH"/>
    <property type="match status" value="1"/>
</dbReference>
<keyword evidence="7" id="KW-0489">Methyltransferase</keyword>
<evidence type="ECO:0000256" key="3">
    <source>
        <dbReference type="ARBA" id="ARBA00022695"/>
    </source>
</evidence>
<keyword evidence="5" id="KW-0808">Transferase</keyword>
<dbReference type="InterPro" id="IPR043502">
    <property type="entry name" value="DNA/RNA_pol_sf"/>
</dbReference>
<dbReference type="Proteomes" id="UP000050833">
    <property type="component" value="Unassembled WGS sequence"/>
</dbReference>
<keyword evidence="5" id="KW-0239">DNA-directed DNA polymerase</keyword>
<dbReference type="Gene3D" id="3.40.1170.60">
    <property type="match status" value="1"/>
</dbReference>
<comment type="similarity">
    <text evidence="1">Belongs to the DNA polymerase type-Y family.</text>
</comment>
<dbReference type="SUPFAM" id="SSF56672">
    <property type="entry name" value="DNA/RNA polymerases"/>
    <property type="match status" value="1"/>
</dbReference>
<reference evidence="7 8" key="1">
    <citation type="submission" date="2015-10" db="EMBL/GenBank/DDBJ databases">
        <title>Butyribacter intestini gen. nov., sp. nov., a butyric acid-producing bacterium of the family Lachnospiraceae isolated from the human faeces.</title>
        <authorList>
            <person name="Zou Y."/>
            <person name="Xue W."/>
            <person name="Luo G."/>
            <person name="Lv M."/>
        </authorList>
    </citation>
    <scope>NUCLEOTIDE SEQUENCE [LARGE SCALE GENOMIC DNA]</scope>
    <source>
        <strain evidence="7 8">TF01-11</strain>
    </source>
</reference>
<evidence type="ECO:0000259" key="6">
    <source>
        <dbReference type="PROSITE" id="PS50173"/>
    </source>
</evidence>
<sequence length="497" mass="56694">MSFEGFDKGGSDKNNNSIYIAIDLKSFYASVECVERGLDPLTTNLVVADESRTEKTICLAVSPSLKAYGISGRARLFEVVQKVKEIKAATGEQVEYIVAKPRMAYYMEYSTKIYNIYLKYIAPEDIHVYSVDEVFIDVTSYLKAYEKTPRELAMMLIREVLKETGITATAGIGTNLYLCKVAMDIVAKHIKPDEDGVRIAELNEISYRRILWTHKPITDFWRVGRGYAKKLAECGIYTMGDVAMCSVGKAGDFYNEELLYKLFGINAELLIDHAWGYEPCTIADIKAYKPENNSISSGQVLTCPYDAKKAKLVVMEMTDMLVLDLVEKDLVTDQMVLTVGYDIENLKNPEIRKKYKGEYTVDRYGRKIPKHAHGTTNLGKMTSSTKIIMEHIEKLYDDIINKDLLVRRMNVVANHIIRQEDVVEKKDFEQLDLFTDYGELEKQKQEEKLRLEKEKRLQKAMIDVKKKYGKNAILKGMNLEEGATAMERNRQIGGHRA</sequence>
<evidence type="ECO:0000313" key="8">
    <source>
        <dbReference type="Proteomes" id="UP000050833"/>
    </source>
</evidence>
<dbReference type="InterPro" id="IPR043128">
    <property type="entry name" value="Rev_trsase/Diguanyl_cyclase"/>
</dbReference>
<keyword evidence="2" id="KW-0515">Mutator protein</keyword>
<dbReference type="Pfam" id="PF00817">
    <property type="entry name" value="IMS"/>
    <property type="match status" value="1"/>
</dbReference>
<protein>
    <submittedName>
        <fullName evidence="7">DNA methylase</fullName>
    </submittedName>
</protein>
<dbReference type="AlphaFoldDB" id="A0AAW3JVJ7"/>
<dbReference type="PANTHER" id="PTHR11076">
    <property type="entry name" value="DNA REPAIR POLYMERASE UMUC / TRANSFERASE FAMILY MEMBER"/>
    <property type="match status" value="1"/>
</dbReference>
<dbReference type="GO" id="GO:0032259">
    <property type="term" value="P:methylation"/>
    <property type="evidence" value="ECO:0007669"/>
    <property type="project" value="UniProtKB-KW"/>
</dbReference>
<dbReference type="GO" id="GO:0005829">
    <property type="term" value="C:cytosol"/>
    <property type="evidence" value="ECO:0007669"/>
    <property type="project" value="TreeGrafter"/>
</dbReference>
<feature type="domain" description="UmuC" evidence="6">
    <location>
        <begin position="19"/>
        <end position="224"/>
    </location>
</feature>
<dbReference type="Gene3D" id="1.10.150.20">
    <property type="entry name" value="5' to 3' exonuclease, C-terminal subdomain"/>
    <property type="match status" value="1"/>
</dbReference>
<dbReference type="GO" id="GO:0008168">
    <property type="term" value="F:methyltransferase activity"/>
    <property type="evidence" value="ECO:0007669"/>
    <property type="project" value="UniProtKB-KW"/>
</dbReference>
<gene>
    <name evidence="7" type="ORF">APZ18_04995</name>
</gene>
<name>A0AAW3JVJ7_9FIRM</name>
<keyword evidence="4" id="KW-0227">DNA damage</keyword>
<dbReference type="GO" id="GO:0003684">
    <property type="term" value="F:damaged DNA binding"/>
    <property type="evidence" value="ECO:0007669"/>
    <property type="project" value="InterPro"/>
</dbReference>
<evidence type="ECO:0000256" key="1">
    <source>
        <dbReference type="ARBA" id="ARBA00010945"/>
    </source>
</evidence>
<dbReference type="GO" id="GO:0003887">
    <property type="term" value="F:DNA-directed DNA polymerase activity"/>
    <property type="evidence" value="ECO:0007669"/>
    <property type="project" value="UniProtKB-KW"/>
</dbReference>
<dbReference type="InterPro" id="IPR001126">
    <property type="entry name" value="UmuC"/>
</dbReference>
<dbReference type="GO" id="GO:0042276">
    <property type="term" value="P:error-prone translesion synthesis"/>
    <property type="evidence" value="ECO:0007669"/>
    <property type="project" value="TreeGrafter"/>
</dbReference>